<dbReference type="GO" id="GO:0012505">
    <property type="term" value="C:endomembrane system"/>
    <property type="evidence" value="ECO:0007669"/>
    <property type="project" value="UniProtKB-ARBA"/>
</dbReference>
<dbReference type="AlphaFoldDB" id="A0A8T0FYX6"/>
<reference evidence="18" key="1">
    <citation type="journal article" date="2020" name="bioRxiv">
        <title>Chromosome-level reference genome of the European wasp spider Argiope bruennichi: a resource for studies on range expansion and evolutionary adaptation.</title>
        <authorList>
            <person name="Sheffer M.M."/>
            <person name="Hoppe A."/>
            <person name="Krehenwinkel H."/>
            <person name="Uhl G."/>
            <person name="Kuss A.W."/>
            <person name="Jensen L."/>
            <person name="Jensen C."/>
            <person name="Gillespie R.G."/>
            <person name="Hoff K.J."/>
            <person name="Prost S."/>
        </authorList>
    </citation>
    <scope>NUCLEOTIDE SEQUENCE</scope>
</reference>
<evidence type="ECO:0000256" key="13">
    <source>
        <dbReference type="ARBA" id="ARBA00038993"/>
    </source>
</evidence>
<dbReference type="FunFam" id="2.60.120.260:FF:000006">
    <property type="entry name" value="Proprotein convertase subtilisin/kexin type 5"/>
    <property type="match status" value="1"/>
</dbReference>
<dbReference type="InterPro" id="IPR023828">
    <property type="entry name" value="Peptidase_S8_Ser-AS"/>
</dbReference>
<keyword evidence="4" id="KW-0165">Cleavage on pair of basic residues</keyword>
<evidence type="ECO:0000256" key="14">
    <source>
        <dbReference type="PIRSR" id="PIRSR615500-1"/>
    </source>
</evidence>
<dbReference type="PRINTS" id="PR00723">
    <property type="entry name" value="SUBTILISIN"/>
</dbReference>
<feature type="active site" description="Charge relay system" evidence="14 15">
    <location>
        <position position="478"/>
    </location>
</feature>
<dbReference type="InterPro" id="IPR002884">
    <property type="entry name" value="P_dom"/>
</dbReference>
<dbReference type="InterPro" id="IPR038466">
    <property type="entry name" value="S8_pro-domain_sf"/>
</dbReference>
<feature type="active site" description="Charge relay system" evidence="14 15">
    <location>
        <position position="263"/>
    </location>
</feature>
<dbReference type="GO" id="GO:0005737">
    <property type="term" value="C:cytoplasm"/>
    <property type="evidence" value="ECO:0007669"/>
    <property type="project" value="UniProtKB-ARBA"/>
</dbReference>
<organism evidence="18 19">
    <name type="scientific">Argiope bruennichi</name>
    <name type="common">Wasp spider</name>
    <name type="synonym">Aranea bruennichi</name>
    <dbReference type="NCBI Taxonomy" id="94029"/>
    <lineage>
        <taxon>Eukaryota</taxon>
        <taxon>Metazoa</taxon>
        <taxon>Ecdysozoa</taxon>
        <taxon>Arthropoda</taxon>
        <taxon>Chelicerata</taxon>
        <taxon>Arachnida</taxon>
        <taxon>Araneae</taxon>
        <taxon>Araneomorphae</taxon>
        <taxon>Entelegynae</taxon>
        <taxon>Araneoidea</taxon>
        <taxon>Araneidae</taxon>
        <taxon>Argiope</taxon>
    </lineage>
</organism>
<comment type="catalytic activity">
    <reaction evidence="12">
        <text>Release of mature proteins from their proproteins by cleavage of -Arg-Xaa-Yaa-Arg-|-Zaa- bonds, where Xaa can be any amino acid and Yaa is Arg or Lys. Releases albumin, complement component C3 and von Willebrand factor from their respective precursors.</text>
        <dbReference type="EC" id="3.4.21.75"/>
    </reaction>
</comment>
<evidence type="ECO:0000256" key="5">
    <source>
        <dbReference type="ARBA" id="ARBA00022729"/>
    </source>
</evidence>
<dbReference type="GO" id="GO:0043005">
    <property type="term" value="C:neuron projection"/>
    <property type="evidence" value="ECO:0007669"/>
    <property type="project" value="TreeGrafter"/>
</dbReference>
<evidence type="ECO:0000256" key="1">
    <source>
        <dbReference type="ARBA" id="ARBA00001913"/>
    </source>
</evidence>
<dbReference type="GO" id="GO:0016020">
    <property type="term" value="C:membrane"/>
    <property type="evidence" value="ECO:0007669"/>
    <property type="project" value="TreeGrafter"/>
</dbReference>
<name>A0A8T0FYX6_ARGBR</name>
<dbReference type="PANTHER" id="PTHR42884">
    <property type="entry name" value="PROPROTEIN CONVERTASE SUBTILISIN/KEXIN-RELATED"/>
    <property type="match status" value="1"/>
</dbReference>
<keyword evidence="11" id="KW-0325">Glycoprotein</keyword>
<gene>
    <name evidence="18" type="ORF">HNY73_002715</name>
</gene>
<dbReference type="PROSITE" id="PS51892">
    <property type="entry name" value="SUBTILASE"/>
    <property type="match status" value="1"/>
</dbReference>
<dbReference type="PROSITE" id="PS51829">
    <property type="entry name" value="P_HOMO_B"/>
    <property type="match status" value="1"/>
</dbReference>
<accession>A0A8T0FYX6</accession>
<dbReference type="InterPro" id="IPR000209">
    <property type="entry name" value="Peptidase_S8/S53_dom"/>
</dbReference>
<dbReference type="PROSITE" id="PS00137">
    <property type="entry name" value="SUBTILASE_HIS"/>
    <property type="match status" value="1"/>
</dbReference>
<evidence type="ECO:0000256" key="9">
    <source>
        <dbReference type="ARBA" id="ARBA00023145"/>
    </source>
</evidence>
<dbReference type="Pfam" id="PF16470">
    <property type="entry name" value="S8_pro-domain"/>
    <property type="match status" value="1"/>
</dbReference>
<evidence type="ECO:0000313" key="18">
    <source>
        <dbReference type="EMBL" id="KAF8794779.1"/>
    </source>
</evidence>
<evidence type="ECO:0000256" key="10">
    <source>
        <dbReference type="ARBA" id="ARBA00023157"/>
    </source>
</evidence>
<dbReference type="SUPFAM" id="SSF52743">
    <property type="entry name" value="Subtilisin-like"/>
    <property type="match status" value="1"/>
</dbReference>
<dbReference type="EC" id="3.4.21.75" evidence="13"/>
<dbReference type="Gene3D" id="3.40.50.200">
    <property type="entry name" value="Peptidase S8/S53 domain"/>
    <property type="match status" value="1"/>
</dbReference>
<keyword evidence="3 15" id="KW-0645">Protease</keyword>
<dbReference type="InterPro" id="IPR022398">
    <property type="entry name" value="Peptidase_S8_His-AS"/>
</dbReference>
<reference evidence="18" key="2">
    <citation type="submission" date="2020-06" db="EMBL/GenBank/DDBJ databases">
        <authorList>
            <person name="Sheffer M."/>
        </authorList>
    </citation>
    <scope>NUCLEOTIDE SEQUENCE</scope>
</reference>
<dbReference type="FunFam" id="3.40.50.200:FF:000001">
    <property type="entry name" value="Furin 2, isoform B"/>
    <property type="match status" value="1"/>
</dbReference>
<dbReference type="Proteomes" id="UP000807504">
    <property type="component" value="Unassembled WGS sequence"/>
</dbReference>
<dbReference type="SUPFAM" id="SSF54897">
    <property type="entry name" value="Protease propeptides/inhibitors"/>
    <property type="match status" value="1"/>
</dbReference>
<dbReference type="InterPro" id="IPR034182">
    <property type="entry name" value="Kexin/furin"/>
</dbReference>
<evidence type="ECO:0000256" key="11">
    <source>
        <dbReference type="ARBA" id="ARBA00023180"/>
    </source>
</evidence>
<dbReference type="EMBL" id="JABXBU010000002">
    <property type="protein sequence ID" value="KAF8794779.1"/>
    <property type="molecule type" value="Genomic_DNA"/>
</dbReference>
<dbReference type="PROSITE" id="PS00136">
    <property type="entry name" value="SUBTILASE_ASP"/>
    <property type="match status" value="1"/>
</dbReference>
<dbReference type="GO" id="GO:0005615">
    <property type="term" value="C:extracellular space"/>
    <property type="evidence" value="ECO:0007669"/>
    <property type="project" value="TreeGrafter"/>
</dbReference>
<dbReference type="InterPro" id="IPR032815">
    <property type="entry name" value="S8_pro-domain"/>
</dbReference>
<comment type="caution">
    <text evidence="18">The sequence shown here is derived from an EMBL/GenBank/DDBJ whole genome shotgun (WGS) entry which is preliminary data.</text>
</comment>
<dbReference type="InterPro" id="IPR036852">
    <property type="entry name" value="Peptidase_S8/S53_dom_sf"/>
</dbReference>
<feature type="active site" description="Charge relay system" evidence="14 15">
    <location>
        <position position="304"/>
    </location>
</feature>
<feature type="domain" description="P/Homo B" evidence="17">
    <location>
        <begin position="554"/>
        <end position="691"/>
    </location>
</feature>
<evidence type="ECO:0000256" key="3">
    <source>
        <dbReference type="ARBA" id="ARBA00022670"/>
    </source>
</evidence>
<protein>
    <recommendedName>
        <fullName evidence="13">furin</fullName>
        <ecNumber evidence="13">3.4.21.75</ecNumber>
    </recommendedName>
</protein>
<evidence type="ECO:0000256" key="15">
    <source>
        <dbReference type="PROSITE-ProRule" id="PRU01240"/>
    </source>
</evidence>
<evidence type="ECO:0000256" key="8">
    <source>
        <dbReference type="ARBA" id="ARBA00022837"/>
    </source>
</evidence>
<evidence type="ECO:0000256" key="12">
    <source>
        <dbReference type="ARBA" id="ARBA00035756"/>
    </source>
</evidence>
<dbReference type="Pfam" id="PF00082">
    <property type="entry name" value="Peptidase_S8"/>
    <property type="match status" value="1"/>
</dbReference>
<keyword evidence="5" id="KW-0732">Signal</keyword>
<evidence type="ECO:0000256" key="7">
    <source>
        <dbReference type="ARBA" id="ARBA00022825"/>
    </source>
</evidence>
<keyword evidence="6 15" id="KW-0378">Hydrolase</keyword>
<dbReference type="Pfam" id="PF01483">
    <property type="entry name" value="P_proprotein"/>
    <property type="match status" value="1"/>
</dbReference>
<evidence type="ECO:0000259" key="17">
    <source>
        <dbReference type="PROSITE" id="PS51829"/>
    </source>
</evidence>
<keyword evidence="19" id="KW-1185">Reference proteome</keyword>
<dbReference type="PROSITE" id="PS00138">
    <property type="entry name" value="SUBTILASE_SER"/>
    <property type="match status" value="1"/>
</dbReference>
<dbReference type="InterPro" id="IPR015500">
    <property type="entry name" value="Peptidase_S8_subtilisin-rel"/>
</dbReference>
<evidence type="ECO:0000256" key="4">
    <source>
        <dbReference type="ARBA" id="ARBA00022685"/>
    </source>
</evidence>
<dbReference type="PANTHER" id="PTHR42884:SF14">
    <property type="entry name" value="NEUROENDOCRINE CONVERTASE 1"/>
    <property type="match status" value="1"/>
</dbReference>
<dbReference type="CDD" id="cd04059">
    <property type="entry name" value="Peptidases_S8_Protein_convertases_Kexins_Furin-like"/>
    <property type="match status" value="1"/>
</dbReference>
<evidence type="ECO:0000313" key="19">
    <source>
        <dbReference type="Proteomes" id="UP000807504"/>
    </source>
</evidence>
<keyword evidence="8" id="KW-0106">Calcium</keyword>
<dbReference type="GO" id="GO:0004252">
    <property type="term" value="F:serine-type endopeptidase activity"/>
    <property type="evidence" value="ECO:0007669"/>
    <property type="project" value="UniProtKB-UniRule"/>
</dbReference>
<evidence type="ECO:0000256" key="6">
    <source>
        <dbReference type="ARBA" id="ARBA00022801"/>
    </source>
</evidence>
<feature type="region of interest" description="Disordered" evidence="16">
    <location>
        <begin position="277"/>
        <end position="302"/>
    </location>
</feature>
<keyword evidence="9" id="KW-0865">Zymogen</keyword>
<proteinExistence type="inferred from homology"/>
<dbReference type="InterPro" id="IPR008979">
    <property type="entry name" value="Galactose-bd-like_sf"/>
</dbReference>
<dbReference type="Gene3D" id="2.60.120.260">
    <property type="entry name" value="Galactose-binding domain-like"/>
    <property type="match status" value="1"/>
</dbReference>
<evidence type="ECO:0000256" key="2">
    <source>
        <dbReference type="ARBA" id="ARBA00005325"/>
    </source>
</evidence>
<comment type="cofactor">
    <cofactor evidence="1">
        <name>Ca(2+)</name>
        <dbReference type="ChEBI" id="CHEBI:29108"/>
    </cofactor>
</comment>
<dbReference type="GO" id="GO:0016486">
    <property type="term" value="P:peptide hormone processing"/>
    <property type="evidence" value="ECO:0007669"/>
    <property type="project" value="TreeGrafter"/>
</dbReference>
<dbReference type="SUPFAM" id="SSF49785">
    <property type="entry name" value="Galactose-binding domain-like"/>
    <property type="match status" value="1"/>
</dbReference>
<dbReference type="InterPro" id="IPR023827">
    <property type="entry name" value="Peptidase_S8_Asp-AS"/>
</dbReference>
<comment type="similarity">
    <text evidence="2">Belongs to the peptidase S8 family. Furin subfamily.</text>
</comment>
<dbReference type="Gene3D" id="3.30.70.850">
    <property type="entry name" value="Peptidase S8, pro-domain"/>
    <property type="match status" value="1"/>
</dbReference>
<keyword evidence="10" id="KW-1015">Disulfide bond</keyword>
<evidence type="ECO:0000256" key="16">
    <source>
        <dbReference type="SAM" id="MobiDB-lite"/>
    </source>
</evidence>
<keyword evidence="7 15" id="KW-0720">Serine protease</keyword>
<sequence>MPSTTRLCNTISYLAFLLQHDFTKRLREKIRDLDKKRDRRVYRKALFSRWQSSHTTPADSDNLLIPPFHEGTAVQNGRSVPGCSKTMGGDGPLKIFFYLILQAAIFFLVAAHDDDGHYLSDWVVRLVGGKDVADQLAMELDYQNLGELKGFPNTYLMRKNDHPQRSRRNAQHLTKRLADDHRVEWAEQQVAKRRVKREFQNDASELRVKTSKENIKFNDFLWQDQWYLHDTRNIPNVPELDMRTIPVWNMGYTGKGVVITIMDDGLEWNHTDIRKNYDPKASWDTNDDDDDPFPRYDESDSNNHGTRCAGEIAMVANNLKCGVGIAYNAKIGGIRMLDGIVNDAVESVSIAYNVDHIDIFSASWGPNDDGMTVDGPKRLAVEALEKGIKQGRRGKGTIYVWASGNGGSKGDNCNCDGYTNSIYTLSVGSASQRGDFPWYGERCASTMTTAYSSGAYSDQKIATTDLHNKCTVHHTGTSAAAPLAAGVIALVLEANPDLTWRDVQHLVVWTSEYHHLKHNKGWKRNSVGLMYNSRFGFGLINAEAMVKAALNWTTVPEKAICKASSSSKLPKLLSSQIQEVEVEITADGCTKTSNEINYLEHVELSLDIDYNHRGALDIYLFSPAGTVSMVLSRRERDSSAIGFKSWTFLSVHFWGENPVGKWKVLVRDMTGNDYKGAVNAISLKLHGTKERPKHMTAGRKRYINEEEIEKALDRTPEFEEGLPEVKNNIHK</sequence>